<dbReference type="InterPro" id="IPR000719">
    <property type="entry name" value="Prot_kinase_dom"/>
</dbReference>
<dbReference type="EMBL" id="JAKMXF010000033">
    <property type="protein sequence ID" value="KAI6660341.1"/>
    <property type="molecule type" value="Genomic_DNA"/>
</dbReference>
<comment type="caution">
    <text evidence="2">The sequence shown here is derived from an EMBL/GenBank/DDBJ whole genome shotgun (WGS) entry which is preliminary data.</text>
</comment>
<dbReference type="InterPro" id="IPR045906">
    <property type="entry name" value="ULK4"/>
</dbReference>
<dbReference type="PANTHER" id="PTHR46240:SF1">
    <property type="entry name" value="SERINE_THREONINE-PROTEIN KINASE ULK4"/>
    <property type="match status" value="1"/>
</dbReference>
<keyword evidence="2" id="KW-0808">Transferase</keyword>
<feature type="domain" description="Protein kinase" evidence="1">
    <location>
        <begin position="34"/>
        <end position="306"/>
    </location>
</feature>
<evidence type="ECO:0000259" key="1">
    <source>
        <dbReference type="PROSITE" id="PS50011"/>
    </source>
</evidence>
<dbReference type="GO" id="GO:0005524">
    <property type="term" value="F:ATP binding"/>
    <property type="evidence" value="ECO:0007669"/>
    <property type="project" value="InterPro"/>
</dbReference>
<sequence>MYLHFNGAFEGQHDPINELTFEFCKYKLASMENYLLYEEILRTQRAVSFKGRKKKTLHFLCIQQYNRKDLEFITNEVNAIHDLDQINICRFHEWYETPKHIWCIKELCLGGTLRRIIGEDGRMPEKSVREFSIDIVHALTYLHSNSLAMADLSPEKILLGNDHQLKLYDFCLSKFLPHNPDSFSEPTDSEGEIERARHNLSLLIPEGYSRYHMAPEILVFQAFSPESDFYSLGCIMYEMYTGKVPYPQRNEDIIPAVLYSEPPALPANVRDKAPPSQEFMSLLSLLLQKDCNTRMNDETIEDHSFWLHNRNS</sequence>
<dbReference type="PANTHER" id="PTHR46240">
    <property type="entry name" value="SER/THR PROTEIN KINASE ULK4"/>
    <property type="match status" value="1"/>
</dbReference>
<dbReference type="Gene3D" id="1.10.510.10">
    <property type="entry name" value="Transferase(Phosphotransferase) domain 1"/>
    <property type="match status" value="1"/>
</dbReference>
<gene>
    <name evidence="2" type="ORF">LOD99_13929</name>
</gene>
<proteinExistence type="predicted"/>
<organism evidence="2 3">
    <name type="scientific">Oopsacas minuta</name>
    <dbReference type="NCBI Taxonomy" id="111878"/>
    <lineage>
        <taxon>Eukaryota</taxon>
        <taxon>Metazoa</taxon>
        <taxon>Porifera</taxon>
        <taxon>Hexactinellida</taxon>
        <taxon>Hexasterophora</taxon>
        <taxon>Lyssacinosida</taxon>
        <taxon>Leucopsacidae</taxon>
        <taxon>Oopsacas</taxon>
    </lineage>
</organism>
<dbReference type="AlphaFoldDB" id="A0AAV7KK44"/>
<evidence type="ECO:0000313" key="3">
    <source>
        <dbReference type="Proteomes" id="UP001165289"/>
    </source>
</evidence>
<evidence type="ECO:0000313" key="2">
    <source>
        <dbReference type="EMBL" id="KAI6660341.1"/>
    </source>
</evidence>
<dbReference type="SUPFAM" id="SSF56112">
    <property type="entry name" value="Protein kinase-like (PK-like)"/>
    <property type="match status" value="1"/>
</dbReference>
<dbReference type="Pfam" id="PF00069">
    <property type="entry name" value="Pkinase"/>
    <property type="match status" value="1"/>
</dbReference>
<keyword evidence="3" id="KW-1185">Reference proteome</keyword>
<protein>
    <submittedName>
        <fullName evidence="2">Serine/threonine-protein kinase ULK4-like</fullName>
    </submittedName>
</protein>
<reference evidence="2 3" key="1">
    <citation type="journal article" date="2023" name="BMC Biol.">
        <title>The compact genome of the sponge Oopsacas minuta (Hexactinellida) is lacking key metazoan core genes.</title>
        <authorList>
            <person name="Santini S."/>
            <person name="Schenkelaars Q."/>
            <person name="Jourda C."/>
            <person name="Duchesne M."/>
            <person name="Belahbib H."/>
            <person name="Rocher C."/>
            <person name="Selva M."/>
            <person name="Riesgo A."/>
            <person name="Vervoort M."/>
            <person name="Leys S.P."/>
            <person name="Kodjabachian L."/>
            <person name="Le Bivic A."/>
            <person name="Borchiellini C."/>
            <person name="Claverie J.M."/>
            <person name="Renard E."/>
        </authorList>
    </citation>
    <scope>NUCLEOTIDE SEQUENCE [LARGE SCALE GENOMIC DNA]</scope>
    <source>
        <strain evidence="2">SPO-2</strain>
    </source>
</reference>
<accession>A0AAV7KK44</accession>
<dbReference type="Proteomes" id="UP001165289">
    <property type="component" value="Unassembled WGS sequence"/>
</dbReference>
<dbReference type="GO" id="GO:0004672">
    <property type="term" value="F:protein kinase activity"/>
    <property type="evidence" value="ECO:0007669"/>
    <property type="project" value="InterPro"/>
</dbReference>
<dbReference type="InterPro" id="IPR011009">
    <property type="entry name" value="Kinase-like_dom_sf"/>
</dbReference>
<keyword evidence="2" id="KW-0418">Kinase</keyword>
<name>A0AAV7KK44_9METZ</name>
<dbReference type="PROSITE" id="PS50011">
    <property type="entry name" value="PROTEIN_KINASE_DOM"/>
    <property type="match status" value="1"/>
</dbReference>